<evidence type="ECO:0000313" key="2">
    <source>
        <dbReference type="EMBL" id="KKK54333.1"/>
    </source>
</evidence>
<feature type="non-terminal residue" evidence="2">
    <location>
        <position position="1"/>
    </location>
</feature>
<proteinExistence type="predicted"/>
<dbReference type="AlphaFoldDB" id="A0A0F8WCL6"/>
<accession>A0A0F8WCL6</accession>
<evidence type="ECO:0000256" key="1">
    <source>
        <dbReference type="SAM" id="MobiDB-lite"/>
    </source>
</evidence>
<name>A0A0F8WCL6_9ZZZZ</name>
<reference evidence="2" key="1">
    <citation type="journal article" date="2015" name="Nature">
        <title>Complex archaea that bridge the gap between prokaryotes and eukaryotes.</title>
        <authorList>
            <person name="Spang A."/>
            <person name="Saw J.H."/>
            <person name="Jorgensen S.L."/>
            <person name="Zaremba-Niedzwiedzka K."/>
            <person name="Martijn J."/>
            <person name="Lind A.E."/>
            <person name="van Eijk R."/>
            <person name="Schleper C."/>
            <person name="Guy L."/>
            <person name="Ettema T.J."/>
        </authorList>
    </citation>
    <scope>NUCLEOTIDE SEQUENCE</scope>
</reference>
<sequence length="97" mass="10791">SKRGHNEDFEGPIDTVVLLYAHPADAPRPDKASQGSTDLGGERPEQVEDAPGGPWTVATLMDKLIQGGVLCSYKMGTEEWYRWVARYAWDRLKGDKT</sequence>
<comment type="caution">
    <text evidence="2">The sequence shown here is derived from an EMBL/GenBank/DDBJ whole genome shotgun (WGS) entry which is preliminary data.</text>
</comment>
<feature type="region of interest" description="Disordered" evidence="1">
    <location>
        <begin position="24"/>
        <end position="53"/>
    </location>
</feature>
<protein>
    <submittedName>
        <fullName evidence="2">Uncharacterized protein</fullName>
    </submittedName>
</protein>
<organism evidence="2">
    <name type="scientific">marine sediment metagenome</name>
    <dbReference type="NCBI Taxonomy" id="412755"/>
    <lineage>
        <taxon>unclassified sequences</taxon>
        <taxon>metagenomes</taxon>
        <taxon>ecological metagenomes</taxon>
    </lineage>
</organism>
<dbReference type="EMBL" id="LAZR01066047">
    <property type="protein sequence ID" value="KKK54333.1"/>
    <property type="molecule type" value="Genomic_DNA"/>
</dbReference>
<gene>
    <name evidence="2" type="ORF">LCGC14_3085820</name>
</gene>